<feature type="transmembrane region" description="Helical" evidence="1">
    <location>
        <begin position="7"/>
        <end position="27"/>
    </location>
</feature>
<keyword evidence="3" id="KW-1185">Reference proteome</keyword>
<gene>
    <name evidence="2" type="ORF">SAMN04488128_103278</name>
</gene>
<dbReference type="Proteomes" id="UP000190367">
    <property type="component" value="Unassembled WGS sequence"/>
</dbReference>
<evidence type="ECO:0000256" key="1">
    <source>
        <dbReference type="SAM" id="Phobius"/>
    </source>
</evidence>
<keyword evidence="1" id="KW-0472">Membrane</keyword>
<dbReference type="EMBL" id="FUWZ01000003">
    <property type="protein sequence ID" value="SKA30343.1"/>
    <property type="molecule type" value="Genomic_DNA"/>
</dbReference>
<proteinExistence type="predicted"/>
<name>A0A1T4SQ99_9BACT</name>
<keyword evidence="1" id="KW-1133">Transmembrane helix</keyword>
<reference evidence="3" key="1">
    <citation type="submission" date="2017-02" db="EMBL/GenBank/DDBJ databases">
        <authorList>
            <person name="Varghese N."/>
            <person name="Submissions S."/>
        </authorList>
    </citation>
    <scope>NUCLEOTIDE SEQUENCE [LARGE SCALE GENOMIC DNA]</scope>
    <source>
        <strain evidence="3">DSM 22224</strain>
    </source>
</reference>
<feature type="transmembrane region" description="Helical" evidence="1">
    <location>
        <begin position="69"/>
        <end position="89"/>
    </location>
</feature>
<protein>
    <submittedName>
        <fullName evidence="2">Uncharacterized protein</fullName>
    </submittedName>
</protein>
<dbReference type="AlphaFoldDB" id="A0A1T4SQ99"/>
<accession>A0A1T4SQ99</accession>
<sequence>MAPLIRKIFYLGVIAVFPLFMTALMTFRFLGPLPLLDNWWTGATLIWSTFFYAMISPLFYKKYPFFFRCLIWVGVLSFLLGLSAIGYYYGCVPSGEILMCKAF</sequence>
<feature type="transmembrane region" description="Helical" evidence="1">
    <location>
        <begin position="39"/>
        <end position="60"/>
    </location>
</feature>
<keyword evidence="1" id="KW-0812">Transmembrane</keyword>
<dbReference type="STRING" id="634771.SAMN04488128_103278"/>
<evidence type="ECO:0000313" key="2">
    <source>
        <dbReference type="EMBL" id="SKA30343.1"/>
    </source>
</evidence>
<organism evidence="2 3">
    <name type="scientific">Chitinophaga eiseniae</name>
    <dbReference type="NCBI Taxonomy" id="634771"/>
    <lineage>
        <taxon>Bacteria</taxon>
        <taxon>Pseudomonadati</taxon>
        <taxon>Bacteroidota</taxon>
        <taxon>Chitinophagia</taxon>
        <taxon>Chitinophagales</taxon>
        <taxon>Chitinophagaceae</taxon>
        <taxon>Chitinophaga</taxon>
    </lineage>
</organism>
<evidence type="ECO:0000313" key="3">
    <source>
        <dbReference type="Proteomes" id="UP000190367"/>
    </source>
</evidence>